<proteinExistence type="predicted"/>
<evidence type="ECO:0000313" key="4">
    <source>
        <dbReference type="EMBL" id="RYQ96581.1"/>
    </source>
</evidence>
<gene>
    <name evidence="4" type="ORF">Ahy_B08g092386</name>
</gene>
<evidence type="ECO:0000256" key="3">
    <source>
        <dbReference type="SAM" id="MobiDB-lite"/>
    </source>
</evidence>
<organism evidence="4 5">
    <name type="scientific">Arachis hypogaea</name>
    <name type="common">Peanut</name>
    <dbReference type="NCBI Taxonomy" id="3818"/>
    <lineage>
        <taxon>Eukaryota</taxon>
        <taxon>Viridiplantae</taxon>
        <taxon>Streptophyta</taxon>
        <taxon>Embryophyta</taxon>
        <taxon>Tracheophyta</taxon>
        <taxon>Spermatophyta</taxon>
        <taxon>Magnoliopsida</taxon>
        <taxon>eudicotyledons</taxon>
        <taxon>Gunneridae</taxon>
        <taxon>Pentapetalae</taxon>
        <taxon>rosids</taxon>
        <taxon>fabids</taxon>
        <taxon>Fabales</taxon>
        <taxon>Fabaceae</taxon>
        <taxon>Papilionoideae</taxon>
        <taxon>50 kb inversion clade</taxon>
        <taxon>dalbergioids sensu lato</taxon>
        <taxon>Dalbergieae</taxon>
        <taxon>Pterocarpus clade</taxon>
        <taxon>Arachis</taxon>
    </lineage>
</organism>
<evidence type="ECO:0000313" key="5">
    <source>
        <dbReference type="Proteomes" id="UP000289738"/>
    </source>
</evidence>
<dbReference type="GO" id="GO:0000398">
    <property type="term" value="P:mRNA splicing, via spliceosome"/>
    <property type="evidence" value="ECO:0007669"/>
    <property type="project" value="InterPro"/>
</dbReference>
<comment type="caution">
    <text evidence="4">The sequence shown here is derived from an EMBL/GenBank/DDBJ whole genome shotgun (WGS) entry which is preliminary data.</text>
</comment>
<dbReference type="GO" id="GO:0000974">
    <property type="term" value="C:Prp19 complex"/>
    <property type="evidence" value="ECO:0007669"/>
    <property type="project" value="InterPro"/>
</dbReference>
<keyword evidence="2" id="KW-0539">Nucleus</keyword>
<dbReference type="STRING" id="3818.A0A444Y3P5"/>
<dbReference type="GO" id="GO:0003677">
    <property type="term" value="F:DNA binding"/>
    <property type="evidence" value="ECO:0007669"/>
    <property type="project" value="UniProtKB-KW"/>
</dbReference>
<name>A0A444Y3P5_ARAHY</name>
<dbReference type="Proteomes" id="UP000289738">
    <property type="component" value="Chromosome B08"/>
</dbReference>
<feature type="compositionally biased region" description="Basic residues" evidence="3">
    <location>
        <begin position="1"/>
        <end position="14"/>
    </location>
</feature>
<sequence length="183" mass="21160">MAKRKAREKQKKRELKAAGIDVRQQRRKRKRIDYNAEISFEKRPPPGLMEQSQFPTTIEELEIRKQTKLILLPPQIFDQELDEIAREWHPSSLSAVEVEVEGSSTFAIAFGFAPFFENFEEVRLNLRRTSSNLTKFFETLVCDQNGSIVFSSSQSNFTYMPAEVRCLMTLKDFIAHAPLVSIT</sequence>
<accession>A0A444Y3P5</accession>
<evidence type="ECO:0000256" key="1">
    <source>
        <dbReference type="ARBA" id="ARBA00023125"/>
    </source>
</evidence>
<dbReference type="PANTHER" id="PTHR45885:SF1">
    <property type="entry name" value="CELL DIVISION CYCLE 5-LIKE PROTEIN"/>
    <property type="match status" value="1"/>
</dbReference>
<keyword evidence="1" id="KW-0238">DNA-binding</keyword>
<evidence type="ECO:0000256" key="2">
    <source>
        <dbReference type="ARBA" id="ARBA00023242"/>
    </source>
</evidence>
<reference evidence="4 5" key="1">
    <citation type="submission" date="2019-01" db="EMBL/GenBank/DDBJ databases">
        <title>Sequencing of cultivated peanut Arachis hypogaea provides insights into genome evolution and oil improvement.</title>
        <authorList>
            <person name="Chen X."/>
        </authorList>
    </citation>
    <scope>NUCLEOTIDE SEQUENCE [LARGE SCALE GENOMIC DNA]</scope>
    <source>
        <strain evidence="5">cv. Fuhuasheng</strain>
        <tissue evidence="4">Leaves</tissue>
    </source>
</reference>
<dbReference type="PANTHER" id="PTHR45885">
    <property type="entry name" value="CELL DIVISION CYCLE 5-LIKE PROTEIN"/>
    <property type="match status" value="1"/>
</dbReference>
<dbReference type="EMBL" id="SDMP01000018">
    <property type="protein sequence ID" value="RYQ96581.1"/>
    <property type="molecule type" value="Genomic_DNA"/>
</dbReference>
<keyword evidence="5" id="KW-1185">Reference proteome</keyword>
<feature type="region of interest" description="Disordered" evidence="3">
    <location>
        <begin position="1"/>
        <end position="28"/>
    </location>
</feature>
<protein>
    <submittedName>
        <fullName evidence="4">Uncharacterized protein</fullName>
    </submittedName>
</protein>
<dbReference type="InterPro" id="IPR047242">
    <property type="entry name" value="CDC5L/Cef1"/>
</dbReference>
<dbReference type="AlphaFoldDB" id="A0A444Y3P5"/>
<dbReference type="GO" id="GO:0005681">
    <property type="term" value="C:spliceosomal complex"/>
    <property type="evidence" value="ECO:0007669"/>
    <property type="project" value="TreeGrafter"/>
</dbReference>